<name>A0A1H8H4N2_9BACL</name>
<dbReference type="EMBL" id="FOCQ01000013">
    <property type="protein sequence ID" value="SEN50448.1"/>
    <property type="molecule type" value="Genomic_DNA"/>
</dbReference>
<sequence length="131" mass="15509">MDSRDDTKNWENEMLEKYGWYIHYQTDGNRIDAHTHGLSENFNHPDLQIVLPISHEAVQGIFRELVDQIKEGKVFEEGKRYDAMIGGKYQVEFIKVPESGREVLRILFPDPKGKLPSEEDCDPMYRRQWMH</sequence>
<evidence type="ECO:0000313" key="2">
    <source>
        <dbReference type="Proteomes" id="UP000199695"/>
    </source>
</evidence>
<evidence type="ECO:0008006" key="3">
    <source>
        <dbReference type="Google" id="ProtNLM"/>
    </source>
</evidence>
<evidence type="ECO:0000313" key="1">
    <source>
        <dbReference type="EMBL" id="SEN50448.1"/>
    </source>
</evidence>
<gene>
    <name evidence="1" type="ORF">SAMN05444955_11310</name>
</gene>
<reference evidence="1 2" key="1">
    <citation type="submission" date="2016-10" db="EMBL/GenBank/DDBJ databases">
        <authorList>
            <person name="de Groot N.N."/>
        </authorList>
    </citation>
    <scope>NUCLEOTIDE SEQUENCE [LARGE SCALE GENOMIC DNA]</scope>
    <source>
        <strain evidence="1 2">DSM 46701</strain>
    </source>
</reference>
<dbReference type="Proteomes" id="UP000199695">
    <property type="component" value="Unassembled WGS sequence"/>
</dbReference>
<keyword evidence="2" id="KW-1185">Reference proteome</keyword>
<dbReference type="Pfam" id="PF14081">
    <property type="entry name" value="DUF4262"/>
    <property type="match status" value="1"/>
</dbReference>
<accession>A0A1H8H4N2</accession>
<proteinExistence type="predicted"/>
<protein>
    <recommendedName>
        <fullName evidence="3">DUF4262 domain-containing protein</fullName>
    </recommendedName>
</protein>
<dbReference type="RefSeq" id="WP_170839945.1">
    <property type="nucleotide sequence ID" value="NZ_FOCQ01000013.1"/>
</dbReference>
<organism evidence="1 2">
    <name type="scientific">Lihuaxuella thermophila</name>
    <dbReference type="NCBI Taxonomy" id="1173111"/>
    <lineage>
        <taxon>Bacteria</taxon>
        <taxon>Bacillati</taxon>
        <taxon>Bacillota</taxon>
        <taxon>Bacilli</taxon>
        <taxon>Bacillales</taxon>
        <taxon>Thermoactinomycetaceae</taxon>
        <taxon>Lihuaxuella</taxon>
    </lineage>
</organism>
<dbReference type="AlphaFoldDB" id="A0A1H8H4N2"/>
<dbReference type="InterPro" id="IPR025358">
    <property type="entry name" value="DUF4262"/>
</dbReference>